<dbReference type="SUPFAM" id="SSF52540">
    <property type="entry name" value="P-loop containing nucleoside triphosphate hydrolases"/>
    <property type="match status" value="1"/>
</dbReference>
<dbReference type="PANTHER" id="PTHR41930:SF1">
    <property type="entry name" value="DEPHOSPHO-COA KINASE"/>
    <property type="match status" value="1"/>
</dbReference>
<comment type="caution">
    <text evidence="1">The sequence shown here is derived from an EMBL/GenBank/DDBJ whole genome shotgun (WGS) entry which is preliminary data.</text>
</comment>
<organism evidence="1 2">
    <name type="scientific">Candidatus Onthousia faecipullorum</name>
    <dbReference type="NCBI Taxonomy" id="2840887"/>
    <lineage>
        <taxon>Bacteria</taxon>
        <taxon>Bacillati</taxon>
        <taxon>Bacillota</taxon>
        <taxon>Bacilli</taxon>
        <taxon>Candidatus Onthousia</taxon>
    </lineage>
</organism>
<name>A0A9D1GB84_9FIRM</name>
<proteinExistence type="predicted"/>
<dbReference type="EMBL" id="DVKQ01000077">
    <property type="protein sequence ID" value="HIT38015.1"/>
    <property type="molecule type" value="Genomic_DNA"/>
</dbReference>
<evidence type="ECO:0000313" key="2">
    <source>
        <dbReference type="Proteomes" id="UP000886833"/>
    </source>
</evidence>
<evidence type="ECO:0000313" key="1">
    <source>
        <dbReference type="EMBL" id="HIT38015.1"/>
    </source>
</evidence>
<dbReference type="Proteomes" id="UP000886833">
    <property type="component" value="Unassembled WGS sequence"/>
</dbReference>
<sequence length="182" mass="20883">MKKLIAVVGMSGTGKSVATTYLEDQGYKKIYFGGVIYDKMKEAGIPITPDSQKEFRENLRKEHGMGVVAKILLPEIEEAYKIGDTVLDGLYSWDEYLILKERFKDLKLVCVCTDKKIRYNRVESRPDRPFNHEDIIKRDVAEIENSAKGGPIAFADYYILNNGDLNSFYKRLEEILDDIDNE</sequence>
<reference evidence="1" key="1">
    <citation type="submission" date="2020-10" db="EMBL/GenBank/DDBJ databases">
        <authorList>
            <person name="Gilroy R."/>
        </authorList>
    </citation>
    <scope>NUCLEOTIDE SEQUENCE</scope>
    <source>
        <strain evidence="1">CHK195-26880</strain>
    </source>
</reference>
<dbReference type="Pfam" id="PF13238">
    <property type="entry name" value="AAA_18"/>
    <property type="match status" value="1"/>
</dbReference>
<protein>
    <submittedName>
        <fullName evidence="1">AAA family ATPase</fullName>
    </submittedName>
</protein>
<dbReference type="InterPro" id="IPR027417">
    <property type="entry name" value="P-loop_NTPase"/>
</dbReference>
<dbReference type="Gene3D" id="3.40.50.300">
    <property type="entry name" value="P-loop containing nucleotide triphosphate hydrolases"/>
    <property type="match status" value="1"/>
</dbReference>
<reference evidence="1" key="2">
    <citation type="journal article" date="2021" name="PeerJ">
        <title>Extensive microbial diversity within the chicken gut microbiome revealed by metagenomics and culture.</title>
        <authorList>
            <person name="Gilroy R."/>
            <person name="Ravi A."/>
            <person name="Getino M."/>
            <person name="Pursley I."/>
            <person name="Horton D.L."/>
            <person name="Alikhan N.F."/>
            <person name="Baker D."/>
            <person name="Gharbi K."/>
            <person name="Hall N."/>
            <person name="Watson M."/>
            <person name="Adriaenssens E.M."/>
            <person name="Foster-Nyarko E."/>
            <person name="Jarju S."/>
            <person name="Secka A."/>
            <person name="Antonio M."/>
            <person name="Oren A."/>
            <person name="Chaudhuri R.R."/>
            <person name="La Ragione R."/>
            <person name="Hildebrand F."/>
            <person name="Pallen M.J."/>
        </authorList>
    </citation>
    <scope>NUCLEOTIDE SEQUENCE</scope>
    <source>
        <strain evidence="1">CHK195-26880</strain>
    </source>
</reference>
<dbReference type="AlphaFoldDB" id="A0A9D1GB84"/>
<accession>A0A9D1GB84</accession>
<dbReference type="PANTHER" id="PTHR41930">
    <property type="entry name" value="UPF0200 PROTEIN MJ1399"/>
    <property type="match status" value="1"/>
</dbReference>
<gene>
    <name evidence="1" type="ORF">IAB59_06040</name>
</gene>